<gene>
    <name evidence="17" type="primary">tkt_1</name>
    <name evidence="17" type="ORF">NCTC10166_00043</name>
</gene>
<evidence type="ECO:0000256" key="1">
    <source>
        <dbReference type="ARBA" id="ARBA00001913"/>
    </source>
</evidence>
<dbReference type="PROSITE" id="PS00802">
    <property type="entry name" value="TRANSKETOLASE_2"/>
    <property type="match status" value="1"/>
</dbReference>
<dbReference type="InterPro" id="IPR005474">
    <property type="entry name" value="Transketolase_N"/>
</dbReference>
<evidence type="ECO:0000256" key="5">
    <source>
        <dbReference type="ARBA" id="ARBA00001964"/>
    </source>
</evidence>
<organism evidence="17 18">
    <name type="scientific">Mesomycoplasma neurolyticum</name>
    <dbReference type="NCBI Taxonomy" id="2120"/>
    <lineage>
        <taxon>Bacteria</taxon>
        <taxon>Bacillati</taxon>
        <taxon>Mycoplasmatota</taxon>
        <taxon>Mycoplasmoidales</taxon>
        <taxon>Metamycoplasmataceae</taxon>
        <taxon>Mesomycoplasma</taxon>
    </lineage>
</organism>
<proteinExistence type="inferred from homology"/>
<evidence type="ECO:0000256" key="13">
    <source>
        <dbReference type="ARBA" id="ARBA00022842"/>
    </source>
</evidence>
<dbReference type="GO" id="GO:0005829">
    <property type="term" value="C:cytosol"/>
    <property type="evidence" value="ECO:0007669"/>
    <property type="project" value="TreeGrafter"/>
</dbReference>
<dbReference type="EMBL" id="LR214951">
    <property type="protein sequence ID" value="VEU59089.1"/>
    <property type="molecule type" value="Genomic_DNA"/>
</dbReference>
<dbReference type="InterPro" id="IPR033247">
    <property type="entry name" value="Transketolase_fam"/>
</dbReference>
<evidence type="ECO:0000256" key="15">
    <source>
        <dbReference type="ARBA" id="ARBA00049473"/>
    </source>
</evidence>
<sequence length="818" mass="92434">MKFDKNLDLLAVNTLKINALAAINKANSGHSGIVLSAANIMHTLFTRHLVFSSKAPKWINRDRFVLSAGHGSALLYAQLRALGLLTQKDLEEFRQIHSKTPGHPENFQTLGVDATTGPLGQGIANAVGLTVAESHLNSKYPEINHYTYVLVGDGDLQEGVANEALSFAGRQQLNKLIILHDSNRIQLDTPVSDVFNEDLRLKMEALGFHYQSVPNKIKKISKAIAKAKKSLKPSFIEVRTIIGEGSTKENTTDVHGTPLGKDLELLKEKLNWSYDEFALPDEVRDYYRQALDERFKEAENKFVASEYLKDFLKKSFEPMFVDLDLSKNDSTRNYSGKIVDYLGEKSSNWIGGSADLSVSTKVKGSDGDFCPVNRAGRNILFGVREFAMAGIANGIALHSTLRPFVSTFFVFSDYLKPAIRLSSMMNLPVTYIFSHDSVFVGEDGPTHQPIEQLAMLRSIPGVKVLRPADETETKAAFELAINSRRKPHIIVTTRQNIKSLDETSFESFKKGSYFLQKTDSPYALIATGSELKLAQRIGKRLNLNVISASNWDGKVLWDPNKSISFEAATTFGWEKYARCNVGIDSFGISAPGEQVYKHFNFEYNFLKHFVMQTFDLVDDNPEEDIEVEEIIEEPIVDYIEEPTQEVDYFEEESHDDIVEEFVEEINDTNNETNEYFLNDTIDLPTEEYVYDVEPTQEQEVVFVDENLIEDDVVETVFEESTIEEIEEEQPILVEETTIEEEEEEEPILVEESNIDEEEIIVTPKEKSAICGKESDCQLKLVEHHHHLTKKDNNDNNSNYVCFNDTCVDVLDSNEAKRK</sequence>
<dbReference type="Gene3D" id="3.40.50.970">
    <property type="match status" value="2"/>
</dbReference>
<comment type="catalytic activity">
    <reaction evidence="15">
        <text>D-sedoheptulose 7-phosphate + D-glyceraldehyde 3-phosphate = aldehydo-D-ribose 5-phosphate + D-xylulose 5-phosphate</text>
        <dbReference type="Rhea" id="RHEA:10508"/>
        <dbReference type="ChEBI" id="CHEBI:57483"/>
        <dbReference type="ChEBI" id="CHEBI:57737"/>
        <dbReference type="ChEBI" id="CHEBI:58273"/>
        <dbReference type="ChEBI" id="CHEBI:59776"/>
        <dbReference type="EC" id="2.2.1.1"/>
    </reaction>
</comment>
<dbReference type="GO" id="GO:0004802">
    <property type="term" value="F:transketolase activity"/>
    <property type="evidence" value="ECO:0007669"/>
    <property type="project" value="UniProtKB-EC"/>
</dbReference>
<dbReference type="PANTHER" id="PTHR43522:SF2">
    <property type="entry name" value="TRANSKETOLASE 1-RELATED"/>
    <property type="match status" value="1"/>
</dbReference>
<dbReference type="SMART" id="SM00861">
    <property type="entry name" value="Transket_pyr"/>
    <property type="match status" value="1"/>
</dbReference>
<dbReference type="InterPro" id="IPR009014">
    <property type="entry name" value="Transketo_C/PFOR_II"/>
</dbReference>
<dbReference type="SUPFAM" id="SSF52518">
    <property type="entry name" value="Thiamin diphosphate-binding fold (THDP-binding)"/>
    <property type="match status" value="2"/>
</dbReference>
<dbReference type="InterPro" id="IPR005475">
    <property type="entry name" value="Transketolase-like_Pyr-bd"/>
</dbReference>
<dbReference type="InterPro" id="IPR020826">
    <property type="entry name" value="Transketolase_BS"/>
</dbReference>
<keyword evidence="10 17" id="KW-0808">Transferase</keyword>
<keyword evidence="11" id="KW-0479">Metal-binding</keyword>
<dbReference type="CDD" id="cd02012">
    <property type="entry name" value="TPP_TK"/>
    <property type="match status" value="1"/>
</dbReference>
<dbReference type="InterPro" id="IPR055152">
    <property type="entry name" value="Transketolase-like_C_2"/>
</dbReference>
<keyword evidence="14" id="KW-0786">Thiamine pyrophosphate</keyword>
<evidence type="ECO:0000256" key="7">
    <source>
        <dbReference type="ARBA" id="ARBA00007131"/>
    </source>
</evidence>
<comment type="cofactor">
    <cofactor evidence="1">
        <name>Ca(2+)</name>
        <dbReference type="ChEBI" id="CHEBI:29108"/>
    </cofactor>
</comment>
<dbReference type="GO" id="GO:0006098">
    <property type="term" value="P:pentose-phosphate shunt"/>
    <property type="evidence" value="ECO:0007669"/>
    <property type="project" value="TreeGrafter"/>
</dbReference>
<dbReference type="RefSeq" id="WP_129719477.1">
    <property type="nucleotide sequence ID" value="NZ_LR214951.1"/>
</dbReference>
<dbReference type="PANTHER" id="PTHR43522">
    <property type="entry name" value="TRANSKETOLASE"/>
    <property type="match status" value="1"/>
</dbReference>
<dbReference type="OrthoDB" id="8732661at2"/>
<comment type="subunit">
    <text evidence="8">Homodimer.</text>
</comment>
<dbReference type="NCBIfam" id="NF004558">
    <property type="entry name" value="PRK05899.2-4"/>
    <property type="match status" value="1"/>
</dbReference>
<evidence type="ECO:0000256" key="8">
    <source>
        <dbReference type="ARBA" id="ARBA00011738"/>
    </source>
</evidence>
<dbReference type="KEGG" id="mnu:NCTC10166_00043"/>
<comment type="cofactor">
    <cofactor evidence="2">
        <name>Mn(2+)</name>
        <dbReference type="ChEBI" id="CHEBI:29035"/>
    </cofactor>
</comment>
<dbReference type="Pfam" id="PF00456">
    <property type="entry name" value="Transketolase_N"/>
    <property type="match status" value="1"/>
</dbReference>
<keyword evidence="13" id="KW-0460">Magnesium</keyword>
<keyword evidence="12" id="KW-0106">Calcium</keyword>
<protein>
    <recommendedName>
        <fullName evidence="9">transketolase</fullName>
        <ecNumber evidence="9">2.2.1.1</ecNumber>
    </recommendedName>
</protein>
<evidence type="ECO:0000256" key="3">
    <source>
        <dbReference type="ARBA" id="ARBA00001941"/>
    </source>
</evidence>
<dbReference type="Gene3D" id="3.40.50.920">
    <property type="match status" value="1"/>
</dbReference>
<evidence type="ECO:0000313" key="17">
    <source>
        <dbReference type="EMBL" id="VEU59089.1"/>
    </source>
</evidence>
<dbReference type="Pfam" id="PF02779">
    <property type="entry name" value="Transket_pyr"/>
    <property type="match status" value="1"/>
</dbReference>
<evidence type="ECO:0000256" key="9">
    <source>
        <dbReference type="ARBA" id="ARBA00013152"/>
    </source>
</evidence>
<accession>A0A449A4C3</accession>
<reference evidence="17 18" key="1">
    <citation type="submission" date="2019-01" db="EMBL/GenBank/DDBJ databases">
        <authorList>
            <consortium name="Pathogen Informatics"/>
        </authorList>
    </citation>
    <scope>NUCLEOTIDE SEQUENCE [LARGE SCALE GENOMIC DNA]</scope>
    <source>
        <strain evidence="17 18">NCTC10166</strain>
    </source>
</reference>
<evidence type="ECO:0000256" key="10">
    <source>
        <dbReference type="ARBA" id="ARBA00022679"/>
    </source>
</evidence>
<evidence type="ECO:0000256" key="2">
    <source>
        <dbReference type="ARBA" id="ARBA00001936"/>
    </source>
</evidence>
<dbReference type="FunFam" id="3.40.50.970:FF:000045">
    <property type="entry name" value="Transketolase"/>
    <property type="match status" value="1"/>
</dbReference>
<dbReference type="CDD" id="cd07033">
    <property type="entry name" value="TPP_PYR_DXS_TK_like"/>
    <property type="match status" value="1"/>
</dbReference>
<dbReference type="SUPFAM" id="SSF52922">
    <property type="entry name" value="TK C-terminal domain-like"/>
    <property type="match status" value="1"/>
</dbReference>
<evidence type="ECO:0000256" key="6">
    <source>
        <dbReference type="ARBA" id="ARBA00002931"/>
    </source>
</evidence>
<dbReference type="Pfam" id="PF22613">
    <property type="entry name" value="Transketolase_C_1"/>
    <property type="match status" value="1"/>
</dbReference>
<comment type="cofactor">
    <cofactor evidence="5">
        <name>thiamine diphosphate</name>
        <dbReference type="ChEBI" id="CHEBI:58937"/>
    </cofactor>
</comment>
<dbReference type="AlphaFoldDB" id="A0A449A4C3"/>
<comment type="cofactor">
    <cofactor evidence="4">
        <name>Mg(2+)</name>
        <dbReference type="ChEBI" id="CHEBI:18420"/>
    </cofactor>
</comment>
<name>A0A449A4C3_9BACT</name>
<comment type="similarity">
    <text evidence="7">Belongs to the transketolase family.</text>
</comment>
<evidence type="ECO:0000259" key="16">
    <source>
        <dbReference type="SMART" id="SM00861"/>
    </source>
</evidence>
<dbReference type="Proteomes" id="UP000289440">
    <property type="component" value="Chromosome"/>
</dbReference>
<evidence type="ECO:0000313" key="18">
    <source>
        <dbReference type="Proteomes" id="UP000289440"/>
    </source>
</evidence>
<comment type="cofactor">
    <cofactor evidence="3">
        <name>Co(2+)</name>
        <dbReference type="ChEBI" id="CHEBI:48828"/>
    </cofactor>
</comment>
<dbReference type="EC" id="2.2.1.1" evidence="9"/>
<keyword evidence="18" id="KW-1185">Reference proteome</keyword>
<evidence type="ECO:0000256" key="12">
    <source>
        <dbReference type="ARBA" id="ARBA00022837"/>
    </source>
</evidence>
<evidence type="ECO:0000256" key="11">
    <source>
        <dbReference type="ARBA" id="ARBA00022723"/>
    </source>
</evidence>
<dbReference type="InterPro" id="IPR029061">
    <property type="entry name" value="THDP-binding"/>
</dbReference>
<evidence type="ECO:0000256" key="14">
    <source>
        <dbReference type="ARBA" id="ARBA00023052"/>
    </source>
</evidence>
<feature type="domain" description="Transketolase-like pyrimidine-binding" evidence="16">
    <location>
        <begin position="329"/>
        <end position="499"/>
    </location>
</feature>
<evidence type="ECO:0000256" key="4">
    <source>
        <dbReference type="ARBA" id="ARBA00001946"/>
    </source>
</evidence>
<dbReference type="GO" id="GO:0046872">
    <property type="term" value="F:metal ion binding"/>
    <property type="evidence" value="ECO:0007669"/>
    <property type="project" value="UniProtKB-KW"/>
</dbReference>
<comment type="function">
    <text evidence="6">Catalyzes the transfer of a two-carbon ketol group from a ketose donor to an aldose acceptor, via a covalent intermediate with the cofactor thiamine pyrophosphate.</text>
</comment>